<keyword evidence="1" id="KW-1133">Transmembrane helix</keyword>
<sequence>MRKGGFIRRWRLQYLYFKRTGFYTEVGRGLFNFILILAVVLLLLFLASKTFLDIEGVFNYFVHHVPRWLVILVFFASESLLSPIPSDLFIIWSEEMPNPWLCLSGLAALSYAAGVVSFLWGRLIRKNKKVNAYFAQRFEKYIRNSRKWGGWLIIAAAMTPLPFSMIMVVVGMLNYPWKRMLIWSLFRFPRFLLYGLLIYHVVNI</sequence>
<protein>
    <recommendedName>
        <fullName evidence="2">VTT domain-containing protein</fullName>
    </recommendedName>
</protein>
<dbReference type="InterPro" id="IPR032816">
    <property type="entry name" value="VTT_dom"/>
</dbReference>
<proteinExistence type="predicted"/>
<accession>A0A644X512</accession>
<dbReference type="EMBL" id="VSSQ01001805">
    <property type="protein sequence ID" value="MPM11250.1"/>
    <property type="molecule type" value="Genomic_DNA"/>
</dbReference>
<organism evidence="3">
    <name type="scientific">bioreactor metagenome</name>
    <dbReference type="NCBI Taxonomy" id="1076179"/>
    <lineage>
        <taxon>unclassified sequences</taxon>
        <taxon>metagenomes</taxon>
        <taxon>ecological metagenomes</taxon>
    </lineage>
</organism>
<evidence type="ECO:0000256" key="1">
    <source>
        <dbReference type="SAM" id="Phobius"/>
    </source>
</evidence>
<keyword evidence="1" id="KW-0472">Membrane</keyword>
<gene>
    <name evidence="3" type="ORF">SDC9_57590</name>
</gene>
<dbReference type="AlphaFoldDB" id="A0A644X512"/>
<comment type="caution">
    <text evidence="3">The sequence shown here is derived from an EMBL/GenBank/DDBJ whole genome shotgun (WGS) entry which is preliminary data.</text>
</comment>
<evidence type="ECO:0000259" key="2">
    <source>
        <dbReference type="Pfam" id="PF09335"/>
    </source>
</evidence>
<feature type="domain" description="VTT" evidence="2">
    <location>
        <begin position="98"/>
        <end position="199"/>
    </location>
</feature>
<name>A0A644X512_9ZZZZ</name>
<reference evidence="3" key="1">
    <citation type="submission" date="2019-08" db="EMBL/GenBank/DDBJ databases">
        <authorList>
            <person name="Kucharzyk K."/>
            <person name="Murdoch R.W."/>
            <person name="Higgins S."/>
            <person name="Loffler F."/>
        </authorList>
    </citation>
    <scope>NUCLEOTIDE SEQUENCE</scope>
</reference>
<feature type="transmembrane region" description="Helical" evidence="1">
    <location>
        <begin position="181"/>
        <end position="202"/>
    </location>
</feature>
<keyword evidence="1" id="KW-0812">Transmembrane</keyword>
<feature type="transmembrane region" description="Helical" evidence="1">
    <location>
        <begin position="150"/>
        <end position="175"/>
    </location>
</feature>
<feature type="transmembrane region" description="Helical" evidence="1">
    <location>
        <begin position="98"/>
        <end position="120"/>
    </location>
</feature>
<feature type="transmembrane region" description="Helical" evidence="1">
    <location>
        <begin position="29"/>
        <end position="47"/>
    </location>
</feature>
<evidence type="ECO:0000313" key="3">
    <source>
        <dbReference type="EMBL" id="MPM11250.1"/>
    </source>
</evidence>
<dbReference type="Pfam" id="PF09335">
    <property type="entry name" value="VTT_dom"/>
    <property type="match status" value="1"/>
</dbReference>